<reference evidence="14" key="2">
    <citation type="submission" date="2025-08" db="UniProtKB">
        <authorList>
            <consortium name="Ensembl"/>
        </authorList>
    </citation>
    <scope>IDENTIFICATION</scope>
</reference>
<dbReference type="GeneTree" id="ENSGT00940000163052"/>
<evidence type="ECO:0000256" key="9">
    <source>
        <dbReference type="ARBA" id="ARBA00023319"/>
    </source>
</evidence>
<organism evidence="14 15">
    <name type="scientific">Ailuropoda melanoleuca</name>
    <name type="common">Giant panda</name>
    <dbReference type="NCBI Taxonomy" id="9646"/>
    <lineage>
        <taxon>Eukaryota</taxon>
        <taxon>Metazoa</taxon>
        <taxon>Chordata</taxon>
        <taxon>Craniata</taxon>
        <taxon>Vertebrata</taxon>
        <taxon>Euteleostomi</taxon>
        <taxon>Mammalia</taxon>
        <taxon>Eutheria</taxon>
        <taxon>Laurasiatheria</taxon>
        <taxon>Carnivora</taxon>
        <taxon>Caniformia</taxon>
        <taxon>Ursidae</taxon>
        <taxon>Ailuropoda</taxon>
    </lineage>
</organism>
<reference evidence="14 15" key="1">
    <citation type="journal article" date="2010" name="Nature">
        <title>The sequence and de novo assembly of the giant panda genome.</title>
        <authorList>
            <person name="Li R."/>
            <person name="Fan W."/>
            <person name="Tian G."/>
            <person name="Zhu H."/>
            <person name="He L."/>
            <person name="Cai J."/>
            <person name="Huang Q."/>
            <person name="Cai Q."/>
            <person name="Li B."/>
            <person name="Bai Y."/>
            <person name="Zhang Z."/>
            <person name="Zhang Y."/>
            <person name="Wang W."/>
            <person name="Li J."/>
            <person name="Wei F."/>
            <person name="Li H."/>
            <person name="Jian M."/>
            <person name="Li J."/>
            <person name="Zhang Z."/>
            <person name="Nielsen R."/>
            <person name="Li D."/>
            <person name="Gu W."/>
            <person name="Yang Z."/>
            <person name="Xuan Z."/>
            <person name="Ryder O.A."/>
            <person name="Leung F.C."/>
            <person name="Zhou Y."/>
            <person name="Cao J."/>
            <person name="Sun X."/>
            <person name="Fu Y."/>
            <person name="Fang X."/>
            <person name="Guo X."/>
            <person name="Wang B."/>
            <person name="Hou R."/>
            <person name="Shen F."/>
            <person name="Mu B."/>
            <person name="Ni P."/>
            <person name="Lin R."/>
            <person name="Qian W."/>
            <person name="Wang G."/>
            <person name="Yu C."/>
            <person name="Nie W."/>
            <person name="Wang J."/>
            <person name="Wu Z."/>
            <person name="Liang H."/>
            <person name="Min J."/>
            <person name="Wu Q."/>
            <person name="Cheng S."/>
            <person name="Ruan J."/>
            <person name="Wang M."/>
            <person name="Shi Z."/>
            <person name="Wen M."/>
            <person name="Liu B."/>
            <person name="Ren X."/>
            <person name="Zheng H."/>
            <person name="Dong D."/>
            <person name="Cook K."/>
            <person name="Shan G."/>
            <person name="Zhang H."/>
            <person name="Kosiol C."/>
            <person name="Xie X."/>
            <person name="Lu Z."/>
            <person name="Zheng H."/>
            <person name="Li Y."/>
            <person name="Steiner C.C."/>
            <person name="Lam T.T."/>
            <person name="Lin S."/>
            <person name="Zhang Q."/>
            <person name="Li G."/>
            <person name="Tian J."/>
            <person name="Gong T."/>
            <person name="Liu H."/>
            <person name="Zhang D."/>
            <person name="Fang L."/>
            <person name="Ye C."/>
            <person name="Zhang J."/>
            <person name="Hu W."/>
            <person name="Xu A."/>
            <person name="Ren Y."/>
            <person name="Zhang G."/>
            <person name="Bruford M.W."/>
            <person name="Li Q."/>
            <person name="Ma L."/>
            <person name="Guo Y."/>
            <person name="An N."/>
            <person name="Hu Y."/>
            <person name="Zheng Y."/>
            <person name="Shi Y."/>
            <person name="Li Z."/>
            <person name="Liu Q."/>
            <person name="Chen Y."/>
            <person name="Zhao J."/>
            <person name="Qu N."/>
            <person name="Zhao S."/>
            <person name="Tian F."/>
            <person name="Wang X."/>
            <person name="Wang H."/>
            <person name="Xu L."/>
            <person name="Liu X."/>
            <person name="Vinar T."/>
            <person name="Wang Y."/>
            <person name="Lam T.W."/>
            <person name="Yiu S.M."/>
            <person name="Liu S."/>
            <person name="Zhang H."/>
            <person name="Li D."/>
            <person name="Huang Y."/>
            <person name="Wang X."/>
            <person name="Yang G."/>
            <person name="Jiang Z."/>
            <person name="Wang J."/>
            <person name="Qin N."/>
            <person name="Li L."/>
            <person name="Li J."/>
            <person name="Bolund L."/>
            <person name="Kristiansen K."/>
            <person name="Wong G.K."/>
            <person name="Olson M."/>
            <person name="Zhang X."/>
            <person name="Li S."/>
            <person name="Yang H."/>
            <person name="Wang J."/>
            <person name="Wang J."/>
        </authorList>
    </citation>
    <scope>NUCLEOTIDE SEQUENCE [LARGE SCALE GENOMIC DNA]</scope>
</reference>
<keyword evidence="4" id="KW-0391">Immunity</keyword>
<keyword evidence="9" id="KW-0393">Immunoglobulin domain</keyword>
<dbReference type="InterPro" id="IPR051287">
    <property type="entry name" value="TCR_variable_region"/>
</dbReference>
<dbReference type="InterPro" id="IPR013783">
    <property type="entry name" value="Ig-like_fold"/>
</dbReference>
<keyword evidence="3 12" id="KW-0732">Signal</keyword>
<reference evidence="14" key="3">
    <citation type="submission" date="2025-09" db="UniProtKB">
        <authorList>
            <consortium name="Ensembl"/>
        </authorList>
    </citation>
    <scope>IDENTIFICATION</scope>
</reference>
<evidence type="ECO:0000256" key="4">
    <source>
        <dbReference type="ARBA" id="ARBA00022859"/>
    </source>
</evidence>
<evidence type="ECO:0000256" key="1">
    <source>
        <dbReference type="ARBA" id="ARBA00004236"/>
    </source>
</evidence>
<dbReference type="GO" id="GO:0002250">
    <property type="term" value="P:adaptive immune response"/>
    <property type="evidence" value="ECO:0007669"/>
    <property type="project" value="UniProtKB-KW"/>
</dbReference>
<dbReference type="GO" id="GO:0042101">
    <property type="term" value="C:T cell receptor complex"/>
    <property type="evidence" value="ECO:0007669"/>
    <property type="project" value="UniProtKB-KW"/>
</dbReference>
<name>A0A7N5KM54_AILME</name>
<sequence>MLLPSLLRAVIASICLGSGMTQKVTQAQPAVSTLENEAATLDCVYEVSGSSYYLFWYKQPPSGEMIFLIRQDSYSEQNATEGRYSLNFQKSDRSISLTITALQPADSAVYFCALRDTTVMRHLWEPHKNLRSPQEASPALNTWEGGRQEGRSRGCAWRGF</sequence>
<evidence type="ECO:0000256" key="12">
    <source>
        <dbReference type="SAM" id="SignalP"/>
    </source>
</evidence>
<accession>A0A7N5KM54</accession>
<feature type="domain" description="Ig-like" evidence="13">
    <location>
        <begin position="4"/>
        <end position="116"/>
    </location>
</feature>
<evidence type="ECO:0000256" key="7">
    <source>
        <dbReference type="ARBA" id="ARBA00023157"/>
    </source>
</evidence>
<dbReference type="FunFam" id="2.60.40.10:FF:000878">
    <property type="entry name" value="T cell receptor alpha variable 38-1"/>
    <property type="match status" value="1"/>
</dbReference>
<dbReference type="SMART" id="SM00406">
    <property type="entry name" value="IGv"/>
    <property type="match status" value="1"/>
</dbReference>
<keyword evidence="7" id="KW-1015">Disulfide bond</keyword>
<keyword evidence="10" id="KW-1279">T cell receptor</keyword>
<keyword evidence="15" id="KW-1185">Reference proteome</keyword>
<keyword evidence="2" id="KW-1003">Cell membrane</keyword>
<dbReference type="InParanoid" id="A0A7N5KM54"/>
<protein>
    <recommendedName>
        <fullName evidence="13">Ig-like domain-containing protein</fullName>
    </recommendedName>
</protein>
<feature type="chain" id="PRO_5031396200" description="Ig-like domain-containing protein" evidence="12">
    <location>
        <begin position="22"/>
        <end position="160"/>
    </location>
</feature>
<evidence type="ECO:0000313" key="15">
    <source>
        <dbReference type="Proteomes" id="UP000008912"/>
    </source>
</evidence>
<evidence type="ECO:0000256" key="3">
    <source>
        <dbReference type="ARBA" id="ARBA00022729"/>
    </source>
</evidence>
<dbReference type="Proteomes" id="UP000008912">
    <property type="component" value="Unassembled WGS sequence"/>
</dbReference>
<keyword evidence="5" id="KW-1064">Adaptive immunity</keyword>
<dbReference type="PANTHER" id="PTHR19367:SF45">
    <property type="entry name" value="IG-LIKE DOMAIN-CONTAINING PROTEIN"/>
    <property type="match status" value="1"/>
</dbReference>
<dbReference type="PANTHER" id="PTHR19367">
    <property type="entry name" value="T-CELL RECEPTOR ALPHA CHAIN V REGION"/>
    <property type="match status" value="1"/>
</dbReference>
<evidence type="ECO:0000313" key="14">
    <source>
        <dbReference type="Ensembl" id="ENSAMEP00000040178.1"/>
    </source>
</evidence>
<dbReference type="Pfam" id="PF07686">
    <property type="entry name" value="V-set"/>
    <property type="match status" value="1"/>
</dbReference>
<dbReference type="InterPro" id="IPR036179">
    <property type="entry name" value="Ig-like_dom_sf"/>
</dbReference>
<dbReference type="Gene3D" id="2.60.40.10">
    <property type="entry name" value="Immunoglobulins"/>
    <property type="match status" value="1"/>
</dbReference>
<dbReference type="PROSITE" id="PS50835">
    <property type="entry name" value="IG_LIKE"/>
    <property type="match status" value="1"/>
</dbReference>
<evidence type="ECO:0000256" key="11">
    <source>
        <dbReference type="SAM" id="MobiDB-lite"/>
    </source>
</evidence>
<feature type="signal peptide" evidence="12">
    <location>
        <begin position="1"/>
        <end position="21"/>
    </location>
</feature>
<evidence type="ECO:0000256" key="10">
    <source>
        <dbReference type="ARBA" id="ARBA00043266"/>
    </source>
</evidence>
<evidence type="ECO:0000259" key="13">
    <source>
        <dbReference type="PROSITE" id="PS50835"/>
    </source>
</evidence>
<dbReference type="InterPro" id="IPR013106">
    <property type="entry name" value="Ig_V-set"/>
</dbReference>
<dbReference type="InterPro" id="IPR007110">
    <property type="entry name" value="Ig-like_dom"/>
</dbReference>
<dbReference type="SUPFAM" id="SSF48726">
    <property type="entry name" value="Immunoglobulin"/>
    <property type="match status" value="1"/>
</dbReference>
<evidence type="ECO:0000256" key="8">
    <source>
        <dbReference type="ARBA" id="ARBA00023170"/>
    </source>
</evidence>
<feature type="region of interest" description="Disordered" evidence="11">
    <location>
        <begin position="131"/>
        <end position="160"/>
    </location>
</feature>
<evidence type="ECO:0000256" key="6">
    <source>
        <dbReference type="ARBA" id="ARBA00023136"/>
    </source>
</evidence>
<keyword evidence="8" id="KW-0675">Receptor</keyword>
<dbReference type="InterPro" id="IPR003599">
    <property type="entry name" value="Ig_sub"/>
</dbReference>
<dbReference type="SMART" id="SM00409">
    <property type="entry name" value="IG"/>
    <property type="match status" value="1"/>
</dbReference>
<evidence type="ECO:0000256" key="5">
    <source>
        <dbReference type="ARBA" id="ARBA00023130"/>
    </source>
</evidence>
<evidence type="ECO:0000256" key="2">
    <source>
        <dbReference type="ARBA" id="ARBA00022475"/>
    </source>
</evidence>
<comment type="subcellular location">
    <subcellularLocation>
        <location evidence="1">Cell membrane</location>
    </subcellularLocation>
</comment>
<keyword evidence="6" id="KW-0472">Membrane</keyword>
<proteinExistence type="predicted"/>
<dbReference type="AlphaFoldDB" id="A0A7N5KM54"/>
<dbReference type="Ensembl" id="ENSAMET00000048373.1">
    <property type="protein sequence ID" value="ENSAMEP00000040178.1"/>
    <property type="gene ID" value="ENSAMEG00000027418.1"/>
</dbReference>